<comment type="caution">
    <text evidence="1">The sequence shown here is derived from an EMBL/GenBank/DDBJ whole genome shotgun (WGS) entry which is preliminary data.</text>
</comment>
<dbReference type="AlphaFoldDB" id="A0A932G1K6"/>
<dbReference type="Proteomes" id="UP000769766">
    <property type="component" value="Unassembled WGS sequence"/>
</dbReference>
<gene>
    <name evidence="1" type="ORF">HYY20_10805</name>
</gene>
<evidence type="ECO:0000313" key="1">
    <source>
        <dbReference type="EMBL" id="MBI2877360.1"/>
    </source>
</evidence>
<accession>A0A932G1K6</accession>
<proteinExistence type="predicted"/>
<protein>
    <submittedName>
        <fullName evidence="1">Uncharacterized protein</fullName>
    </submittedName>
</protein>
<reference evidence="1" key="1">
    <citation type="submission" date="2020-07" db="EMBL/GenBank/DDBJ databases">
        <title>Huge and variable diversity of episymbiotic CPR bacteria and DPANN archaea in groundwater ecosystems.</title>
        <authorList>
            <person name="He C.Y."/>
            <person name="Keren R."/>
            <person name="Whittaker M."/>
            <person name="Farag I.F."/>
            <person name="Doudna J."/>
            <person name="Cate J.H.D."/>
            <person name="Banfield J.F."/>
        </authorList>
    </citation>
    <scope>NUCLEOTIDE SEQUENCE</scope>
    <source>
        <strain evidence="1">NC_groundwater_672_Ag_B-0.1um_62_36</strain>
    </source>
</reference>
<dbReference type="EMBL" id="JACPRF010000331">
    <property type="protein sequence ID" value="MBI2877360.1"/>
    <property type="molecule type" value="Genomic_DNA"/>
</dbReference>
<evidence type="ECO:0000313" key="2">
    <source>
        <dbReference type="Proteomes" id="UP000769766"/>
    </source>
</evidence>
<name>A0A932G1K6_UNCTE</name>
<organism evidence="1 2">
    <name type="scientific">Tectimicrobiota bacterium</name>
    <dbReference type="NCBI Taxonomy" id="2528274"/>
    <lineage>
        <taxon>Bacteria</taxon>
        <taxon>Pseudomonadati</taxon>
        <taxon>Nitrospinota/Tectimicrobiota group</taxon>
        <taxon>Candidatus Tectimicrobiota</taxon>
    </lineage>
</organism>
<sequence>MWLTVETEEEAEAQAQEVLDLARQSYEGLSEEERAALEAACLDEARFFVRRGPVS</sequence>